<proteinExistence type="predicted"/>
<evidence type="ECO:0000313" key="8">
    <source>
        <dbReference type="EMBL" id="VTR97113.1"/>
    </source>
</evidence>
<evidence type="ECO:0000256" key="2">
    <source>
        <dbReference type="ARBA" id="ARBA00023015"/>
    </source>
</evidence>
<dbReference type="InterPro" id="IPR039420">
    <property type="entry name" value="WalR-like"/>
</dbReference>
<dbReference type="AlphaFoldDB" id="A0A6P2D816"/>
<dbReference type="SMART" id="SM00448">
    <property type="entry name" value="REC"/>
    <property type="match status" value="1"/>
</dbReference>
<evidence type="ECO:0000256" key="1">
    <source>
        <dbReference type="ARBA" id="ARBA00022553"/>
    </source>
</evidence>
<dbReference type="Gene3D" id="3.40.50.2300">
    <property type="match status" value="1"/>
</dbReference>
<dbReference type="PRINTS" id="PR00038">
    <property type="entry name" value="HTHLUXR"/>
</dbReference>
<evidence type="ECO:0000259" key="7">
    <source>
        <dbReference type="PROSITE" id="PS50110"/>
    </source>
</evidence>
<dbReference type="SMART" id="SM00421">
    <property type="entry name" value="HTH_LUXR"/>
    <property type="match status" value="1"/>
</dbReference>
<dbReference type="CDD" id="cd17535">
    <property type="entry name" value="REC_NarL-like"/>
    <property type="match status" value="1"/>
</dbReference>
<dbReference type="InterPro" id="IPR000792">
    <property type="entry name" value="Tscrpt_reg_LuxR_C"/>
</dbReference>
<dbReference type="CDD" id="cd06170">
    <property type="entry name" value="LuxR_C_like"/>
    <property type="match status" value="1"/>
</dbReference>
<dbReference type="PROSITE" id="PS50110">
    <property type="entry name" value="RESPONSE_REGULATORY"/>
    <property type="match status" value="1"/>
</dbReference>
<evidence type="ECO:0000259" key="6">
    <source>
        <dbReference type="PROSITE" id="PS50043"/>
    </source>
</evidence>
<sequence>MSRPRVLFADDHRLIREAFVRLVEPECDVVGAVADGLALLTEVPALRPDIVVADIAMPLLNGLDAARQLRKDAPDVKVIILTMNEDADLAAEAFRVGVSGFLLKNSAASELLQAIREVALGRSYITPMATRGLVENLLHVTEPIVRPVELSVRQREVLQLLAEGHTMKEIARLLKITPRTVAFHKYSMMELLGAKTFAELIQFALRGGVVKTYPA</sequence>
<dbReference type="PANTHER" id="PTHR43214:SF41">
    <property type="entry name" value="NITRATE_NITRITE RESPONSE REGULATOR PROTEIN NARP"/>
    <property type="match status" value="1"/>
</dbReference>
<protein>
    <recommendedName>
        <fullName evidence="10">Response regulatory domain-containing protein</fullName>
    </recommendedName>
</protein>
<dbReference type="InterPro" id="IPR001789">
    <property type="entry name" value="Sig_transdc_resp-reg_receiver"/>
</dbReference>
<keyword evidence="3" id="KW-0238">DNA-binding</keyword>
<dbReference type="InterPro" id="IPR058245">
    <property type="entry name" value="NreC/VraR/RcsB-like_REC"/>
</dbReference>
<evidence type="ECO:0000256" key="3">
    <source>
        <dbReference type="ARBA" id="ARBA00023125"/>
    </source>
</evidence>
<evidence type="ECO:0000256" key="4">
    <source>
        <dbReference type="ARBA" id="ARBA00023163"/>
    </source>
</evidence>
<dbReference type="GO" id="GO:0006355">
    <property type="term" value="P:regulation of DNA-templated transcription"/>
    <property type="evidence" value="ECO:0007669"/>
    <property type="project" value="InterPro"/>
</dbReference>
<reference evidence="8 9" key="1">
    <citation type="submission" date="2019-05" db="EMBL/GenBank/DDBJ databases">
        <authorList>
            <consortium name="Science for Life Laboratories"/>
        </authorList>
    </citation>
    <scope>NUCLEOTIDE SEQUENCE [LARGE SCALE GENOMIC DNA]</scope>
    <source>
        <strain evidence="8">Soil9</strain>
    </source>
</reference>
<keyword evidence="2" id="KW-0805">Transcription regulation</keyword>
<feature type="domain" description="HTH luxR-type" evidence="6">
    <location>
        <begin position="143"/>
        <end position="208"/>
    </location>
</feature>
<dbReference type="KEGG" id="gms:SOIL9_08830"/>
<dbReference type="GO" id="GO:0003677">
    <property type="term" value="F:DNA binding"/>
    <property type="evidence" value="ECO:0007669"/>
    <property type="project" value="UniProtKB-KW"/>
</dbReference>
<keyword evidence="4" id="KW-0804">Transcription</keyword>
<evidence type="ECO:0000256" key="5">
    <source>
        <dbReference type="PROSITE-ProRule" id="PRU00169"/>
    </source>
</evidence>
<organism evidence="8 9">
    <name type="scientific">Gemmata massiliana</name>
    <dbReference type="NCBI Taxonomy" id="1210884"/>
    <lineage>
        <taxon>Bacteria</taxon>
        <taxon>Pseudomonadati</taxon>
        <taxon>Planctomycetota</taxon>
        <taxon>Planctomycetia</taxon>
        <taxon>Gemmatales</taxon>
        <taxon>Gemmataceae</taxon>
        <taxon>Gemmata</taxon>
    </lineage>
</organism>
<dbReference type="Pfam" id="PF00072">
    <property type="entry name" value="Response_reg"/>
    <property type="match status" value="1"/>
</dbReference>
<feature type="modified residue" description="4-aspartylphosphate" evidence="5">
    <location>
        <position position="54"/>
    </location>
</feature>
<keyword evidence="9" id="KW-1185">Reference proteome</keyword>
<feature type="domain" description="Response regulatory" evidence="7">
    <location>
        <begin position="5"/>
        <end position="119"/>
    </location>
</feature>
<dbReference type="InterPro" id="IPR011006">
    <property type="entry name" value="CheY-like_superfamily"/>
</dbReference>
<accession>A0A6P2D816</accession>
<dbReference type="PROSITE" id="PS50043">
    <property type="entry name" value="HTH_LUXR_2"/>
    <property type="match status" value="1"/>
</dbReference>
<dbReference type="InterPro" id="IPR016032">
    <property type="entry name" value="Sig_transdc_resp-reg_C-effctor"/>
</dbReference>
<name>A0A6P2D816_9BACT</name>
<dbReference type="SUPFAM" id="SSF46894">
    <property type="entry name" value="C-terminal effector domain of the bipartite response regulators"/>
    <property type="match status" value="1"/>
</dbReference>
<dbReference type="RefSeq" id="WP_162671061.1">
    <property type="nucleotide sequence ID" value="NZ_LR593886.1"/>
</dbReference>
<dbReference type="PANTHER" id="PTHR43214">
    <property type="entry name" value="TWO-COMPONENT RESPONSE REGULATOR"/>
    <property type="match status" value="1"/>
</dbReference>
<dbReference type="SUPFAM" id="SSF52172">
    <property type="entry name" value="CheY-like"/>
    <property type="match status" value="1"/>
</dbReference>
<dbReference type="Proteomes" id="UP000464178">
    <property type="component" value="Chromosome"/>
</dbReference>
<evidence type="ECO:0008006" key="10">
    <source>
        <dbReference type="Google" id="ProtNLM"/>
    </source>
</evidence>
<gene>
    <name evidence="8" type="ORF">SOIL9_08830</name>
</gene>
<dbReference type="Pfam" id="PF00196">
    <property type="entry name" value="GerE"/>
    <property type="match status" value="1"/>
</dbReference>
<evidence type="ECO:0000313" key="9">
    <source>
        <dbReference type="Proteomes" id="UP000464178"/>
    </source>
</evidence>
<dbReference type="EMBL" id="LR593886">
    <property type="protein sequence ID" value="VTR97113.1"/>
    <property type="molecule type" value="Genomic_DNA"/>
</dbReference>
<dbReference type="GO" id="GO:0000160">
    <property type="term" value="P:phosphorelay signal transduction system"/>
    <property type="evidence" value="ECO:0007669"/>
    <property type="project" value="InterPro"/>
</dbReference>
<keyword evidence="1 5" id="KW-0597">Phosphoprotein</keyword>